<keyword evidence="3 6" id="KW-0812">Transmembrane</keyword>
<keyword evidence="4 6" id="KW-1133">Transmembrane helix</keyword>
<evidence type="ECO:0000256" key="2">
    <source>
        <dbReference type="ARBA" id="ARBA00022475"/>
    </source>
</evidence>
<feature type="transmembrane region" description="Helical" evidence="6">
    <location>
        <begin position="150"/>
        <end position="170"/>
    </location>
</feature>
<evidence type="ECO:0000256" key="5">
    <source>
        <dbReference type="ARBA" id="ARBA00023136"/>
    </source>
</evidence>
<gene>
    <name evidence="7" type="ORF">COMA1_11718</name>
</gene>
<keyword evidence="5 6" id="KW-0472">Membrane</keyword>
<evidence type="ECO:0000256" key="3">
    <source>
        <dbReference type="ARBA" id="ARBA00022692"/>
    </source>
</evidence>
<feature type="transmembrane region" description="Helical" evidence="6">
    <location>
        <begin position="249"/>
        <end position="269"/>
    </location>
</feature>
<dbReference type="PANTHER" id="PTHR39087">
    <property type="entry name" value="UPF0104 MEMBRANE PROTEIN MJ1595"/>
    <property type="match status" value="1"/>
</dbReference>
<proteinExistence type="predicted"/>
<accession>A0A0S4LC95</accession>
<dbReference type="PANTHER" id="PTHR39087:SF2">
    <property type="entry name" value="UPF0104 MEMBRANE PROTEIN MJ1595"/>
    <property type="match status" value="1"/>
</dbReference>
<evidence type="ECO:0000313" key="7">
    <source>
        <dbReference type="EMBL" id="CUS34457.1"/>
    </source>
</evidence>
<dbReference type="InterPro" id="IPR022791">
    <property type="entry name" value="L-PG_synthase/AglD"/>
</dbReference>
<feature type="transmembrane region" description="Helical" evidence="6">
    <location>
        <begin position="126"/>
        <end position="144"/>
    </location>
</feature>
<keyword evidence="8" id="KW-1185">Reference proteome</keyword>
<evidence type="ECO:0000313" key="8">
    <source>
        <dbReference type="Proteomes" id="UP000199032"/>
    </source>
</evidence>
<feature type="transmembrane region" description="Helical" evidence="6">
    <location>
        <begin position="36"/>
        <end position="56"/>
    </location>
</feature>
<dbReference type="RefSeq" id="WP_176697936.1">
    <property type="nucleotide sequence ID" value="NZ_CZQA01000001.1"/>
</dbReference>
<protein>
    <recommendedName>
        <fullName evidence="9">Integral membrane protein</fullName>
    </recommendedName>
</protein>
<evidence type="ECO:0000256" key="6">
    <source>
        <dbReference type="SAM" id="Phobius"/>
    </source>
</evidence>
<dbReference type="Proteomes" id="UP000199032">
    <property type="component" value="Unassembled WGS sequence"/>
</dbReference>
<dbReference type="AlphaFoldDB" id="A0A0S4LC95"/>
<name>A0A0S4LC95_9BACT</name>
<evidence type="ECO:0000256" key="1">
    <source>
        <dbReference type="ARBA" id="ARBA00004651"/>
    </source>
</evidence>
<dbReference type="STRING" id="1742972.COMA1_11718"/>
<dbReference type="GO" id="GO:0005886">
    <property type="term" value="C:plasma membrane"/>
    <property type="evidence" value="ECO:0007669"/>
    <property type="project" value="UniProtKB-SubCell"/>
</dbReference>
<dbReference type="EMBL" id="CZQA01000001">
    <property type="protein sequence ID" value="CUS34457.1"/>
    <property type="molecule type" value="Genomic_DNA"/>
</dbReference>
<feature type="transmembrane region" description="Helical" evidence="6">
    <location>
        <begin position="217"/>
        <end position="243"/>
    </location>
</feature>
<evidence type="ECO:0008006" key="9">
    <source>
        <dbReference type="Google" id="ProtNLM"/>
    </source>
</evidence>
<reference evidence="7 8" key="1">
    <citation type="submission" date="2015-10" db="EMBL/GenBank/DDBJ databases">
        <authorList>
            <person name="Gilbert D.G."/>
        </authorList>
    </citation>
    <scope>NUCLEOTIDE SEQUENCE [LARGE SCALE GENOMIC DNA]</scope>
    <source>
        <strain evidence="7">COMA1</strain>
    </source>
</reference>
<dbReference type="NCBIfam" id="TIGR00374">
    <property type="entry name" value="flippase-like domain"/>
    <property type="match status" value="1"/>
</dbReference>
<sequence length="334" mass="36070">MLRYILLAVGLIVLCLLVWNVGPSNIYEAASKLGPSTLFLILIPSVVMYVIEAYGWHIVLGQAAQRVPFWRLLAIRTAGEVVNMTTPAYVGGEPLKAYLLKQYNVPITEGAASVVIAKTTMTIAQVVFILVGIALGFWILGAGSSAGQTITAGLVSVGVLVCSIVGFVLIQRRGLFASILSIVNTLGVRIRALDAQEERLRSIDQTIRHFYSHHQGVFCASTVIYFFGWMAEALEVFAIIYVLDGPATLLSTISIGALAVFIKGGTFFIPGSLGTQEAGNLLLLNAFGYSDVTGITFALLRRFRELVWIGIGLLCLAMVGKRGLTEDQRVENPS</sequence>
<organism evidence="7 8">
    <name type="scientific">Candidatus Nitrospira nitrosa</name>
    <dbReference type="NCBI Taxonomy" id="1742972"/>
    <lineage>
        <taxon>Bacteria</taxon>
        <taxon>Pseudomonadati</taxon>
        <taxon>Nitrospirota</taxon>
        <taxon>Nitrospiria</taxon>
        <taxon>Nitrospirales</taxon>
        <taxon>Nitrospiraceae</taxon>
        <taxon>Nitrospira</taxon>
    </lineage>
</organism>
<dbReference type="Pfam" id="PF03706">
    <property type="entry name" value="LPG_synthase_TM"/>
    <property type="match status" value="1"/>
</dbReference>
<keyword evidence="2" id="KW-1003">Cell membrane</keyword>
<feature type="transmembrane region" description="Helical" evidence="6">
    <location>
        <begin position="281"/>
        <end position="300"/>
    </location>
</feature>
<evidence type="ECO:0000256" key="4">
    <source>
        <dbReference type="ARBA" id="ARBA00022989"/>
    </source>
</evidence>
<comment type="subcellular location">
    <subcellularLocation>
        <location evidence="1">Cell membrane</location>
        <topology evidence="1">Multi-pass membrane protein</topology>
    </subcellularLocation>
</comment>